<accession>A0AAP2RI70</accession>
<dbReference type="PANTHER" id="PTHR34374:SF1">
    <property type="entry name" value="LARGE RIBOSOMAL RNA SUBUNIT ACCUMULATION PROTEIN YCED HOMOLOG 1, CHLOROPLASTIC"/>
    <property type="match status" value="1"/>
</dbReference>
<organism evidence="1 2">
    <name type="scientific">Lientehia hominis</name>
    <dbReference type="NCBI Taxonomy" id="2897778"/>
    <lineage>
        <taxon>Bacteria</taxon>
        <taxon>Bacillati</taxon>
        <taxon>Bacillota</taxon>
        <taxon>Clostridia</taxon>
        <taxon>Lachnospirales</taxon>
        <taxon>Lachnospiraceae</taxon>
        <taxon>Lientehia</taxon>
    </lineage>
</organism>
<sequence length="173" mass="19698">MHIHLSDSLTHEQETKDYTAELEFDVFENGVADYPVIDKKPVKLRVTNTGDKKLLIEADVSFALVMPCDRCLEAVTVPFSFPISRLADFREGKEESEEPEEQPYIEGYTLDVDVLVRDELFVHMPMKVLCREDCKGICNRCGANLNHGVCGCEVTEQDPRMAVIRDIFRDANQ</sequence>
<dbReference type="EMBL" id="JAJNOR010000004">
    <property type="protein sequence ID" value="MCD2492677.1"/>
    <property type="molecule type" value="Genomic_DNA"/>
</dbReference>
<evidence type="ECO:0000313" key="1">
    <source>
        <dbReference type="EMBL" id="MCD2492677.1"/>
    </source>
</evidence>
<keyword evidence="2" id="KW-1185">Reference proteome</keyword>
<dbReference type="InterPro" id="IPR003772">
    <property type="entry name" value="YceD"/>
</dbReference>
<dbReference type="Proteomes" id="UP001299265">
    <property type="component" value="Unassembled WGS sequence"/>
</dbReference>
<dbReference type="RefSeq" id="WP_231062554.1">
    <property type="nucleotide sequence ID" value="NZ_JAJNOR010000004.1"/>
</dbReference>
<dbReference type="Pfam" id="PF02620">
    <property type="entry name" value="YceD"/>
    <property type="match status" value="1"/>
</dbReference>
<name>A0AAP2RI70_9FIRM</name>
<gene>
    <name evidence="1" type="ORF">LQE92_08555</name>
</gene>
<protein>
    <submittedName>
        <fullName evidence="1">DUF177 domain-containing protein</fullName>
    </submittedName>
</protein>
<comment type="caution">
    <text evidence="1">The sequence shown here is derived from an EMBL/GenBank/DDBJ whole genome shotgun (WGS) entry which is preliminary data.</text>
</comment>
<evidence type="ECO:0000313" key="2">
    <source>
        <dbReference type="Proteomes" id="UP001299265"/>
    </source>
</evidence>
<dbReference type="PANTHER" id="PTHR34374">
    <property type="entry name" value="LARGE RIBOSOMAL RNA SUBUNIT ACCUMULATION PROTEIN YCED HOMOLOG 1, CHLOROPLASTIC"/>
    <property type="match status" value="1"/>
</dbReference>
<proteinExistence type="predicted"/>
<dbReference type="AlphaFoldDB" id="A0AAP2RI70"/>
<reference evidence="1 2" key="1">
    <citation type="submission" date="2021-11" db="EMBL/GenBank/DDBJ databases">
        <title>Lacrimispora sp. nov. NSJ-141 isolated from human feces.</title>
        <authorList>
            <person name="Abdugheni R."/>
        </authorList>
    </citation>
    <scope>NUCLEOTIDE SEQUENCE [LARGE SCALE GENOMIC DNA]</scope>
    <source>
        <strain evidence="1 2">NSJ-141</strain>
    </source>
</reference>